<dbReference type="EMBL" id="HG994371">
    <property type="protein sequence ID" value="CAF1949413.1"/>
    <property type="molecule type" value="Genomic_DNA"/>
</dbReference>
<protein>
    <submittedName>
        <fullName evidence="1">(rape) hypothetical protein</fullName>
    </submittedName>
</protein>
<name>A0A816LMP7_BRANA</name>
<dbReference type="AlphaFoldDB" id="A0A816LMP7"/>
<accession>A0A816LMP7</accession>
<gene>
    <name evidence="1" type="ORF">DARMORV10_C07P04020.1</name>
</gene>
<evidence type="ECO:0000313" key="1">
    <source>
        <dbReference type="EMBL" id="CAF1949413.1"/>
    </source>
</evidence>
<dbReference type="Proteomes" id="UP001295469">
    <property type="component" value="Chromosome C07"/>
</dbReference>
<organism evidence="1">
    <name type="scientific">Brassica napus</name>
    <name type="common">Rape</name>
    <dbReference type="NCBI Taxonomy" id="3708"/>
    <lineage>
        <taxon>Eukaryota</taxon>
        <taxon>Viridiplantae</taxon>
        <taxon>Streptophyta</taxon>
        <taxon>Embryophyta</taxon>
        <taxon>Tracheophyta</taxon>
        <taxon>Spermatophyta</taxon>
        <taxon>Magnoliopsida</taxon>
        <taxon>eudicotyledons</taxon>
        <taxon>Gunneridae</taxon>
        <taxon>Pentapetalae</taxon>
        <taxon>rosids</taxon>
        <taxon>malvids</taxon>
        <taxon>Brassicales</taxon>
        <taxon>Brassicaceae</taxon>
        <taxon>Brassiceae</taxon>
        <taxon>Brassica</taxon>
    </lineage>
</organism>
<sequence length="37" mass="4042">MSYRVPLNKCVCGVRLSLSSSCDGFICFGSCLMFLGF</sequence>
<proteinExistence type="predicted"/>
<reference evidence="1" key="1">
    <citation type="submission" date="2021-01" db="EMBL/GenBank/DDBJ databases">
        <authorList>
            <consortium name="Genoscope - CEA"/>
            <person name="William W."/>
        </authorList>
    </citation>
    <scope>NUCLEOTIDE SEQUENCE</scope>
</reference>